<organism evidence="2 3">
    <name type="scientific">Gossypium davidsonii</name>
    <name type="common">Davidson's cotton</name>
    <name type="synonym">Gossypium klotzschianum subsp. davidsonii</name>
    <dbReference type="NCBI Taxonomy" id="34287"/>
    <lineage>
        <taxon>Eukaryota</taxon>
        <taxon>Viridiplantae</taxon>
        <taxon>Streptophyta</taxon>
        <taxon>Embryophyta</taxon>
        <taxon>Tracheophyta</taxon>
        <taxon>Spermatophyta</taxon>
        <taxon>Magnoliopsida</taxon>
        <taxon>eudicotyledons</taxon>
        <taxon>Gunneridae</taxon>
        <taxon>Pentapetalae</taxon>
        <taxon>rosids</taxon>
        <taxon>malvids</taxon>
        <taxon>Malvales</taxon>
        <taxon>Malvaceae</taxon>
        <taxon>Malvoideae</taxon>
        <taxon>Gossypium</taxon>
    </lineage>
</organism>
<protein>
    <submittedName>
        <fullName evidence="2">Uncharacterized protein</fullName>
    </submittedName>
</protein>
<keyword evidence="1" id="KW-0812">Transmembrane</keyword>
<accession>A0A7J8T2H5</accession>
<keyword evidence="3" id="KW-1185">Reference proteome</keyword>
<keyword evidence="1" id="KW-1133">Transmembrane helix</keyword>
<feature type="transmembrane region" description="Helical" evidence="1">
    <location>
        <begin position="145"/>
        <end position="167"/>
    </location>
</feature>
<gene>
    <name evidence="2" type="ORF">Godav_001261</name>
</gene>
<dbReference type="EMBL" id="JABFAC010000013">
    <property type="protein sequence ID" value="MBA0632544.1"/>
    <property type="molecule type" value="Genomic_DNA"/>
</dbReference>
<dbReference type="PANTHER" id="PTHR31973:SF187">
    <property type="entry name" value="MUTATOR TRANSPOSASE MUDRA PROTEIN"/>
    <property type="match status" value="1"/>
</dbReference>
<feature type="transmembrane region" description="Helical" evidence="1">
    <location>
        <begin position="173"/>
        <end position="194"/>
    </location>
</feature>
<dbReference type="AlphaFoldDB" id="A0A7J8T2H5"/>
<proteinExistence type="predicted"/>
<sequence length="314" mass="35978">MSEEELSDFDISDSDNYEKLINARINVSDNIRVNLDGLNMNDIEVRELSDSDDSETLNVAHEFDSDSKNWPKFYLKSDMNNPKLEVGLLFLNKASLKEVAKQYGRRVKLRVVELFERGYKAQYEKIYKYMLKACKDRYKDGCRRIIVLDGYFLNGYFGGYLLATVGIDANNGIYSILYVAKPNIMVLVIGVALIRLGNCELISDIFQKAARASTPRDFENAMVELKNTKQDSYDWLKGKNLTHWSSKCKKFGHNKRNCRGEVGQNLLVTRHIVGVHNQAATPTHQKATPTHQEVARREKLPFKRKLVGQPTTVR</sequence>
<evidence type="ECO:0000313" key="3">
    <source>
        <dbReference type="Proteomes" id="UP000593561"/>
    </source>
</evidence>
<name>A0A7J8T2H5_GOSDV</name>
<comment type="caution">
    <text evidence="2">The sequence shown here is derived from an EMBL/GenBank/DDBJ whole genome shotgun (WGS) entry which is preliminary data.</text>
</comment>
<dbReference type="Proteomes" id="UP000593561">
    <property type="component" value="Unassembled WGS sequence"/>
</dbReference>
<reference evidence="2 3" key="1">
    <citation type="journal article" date="2019" name="Genome Biol. Evol.">
        <title>Insights into the evolution of the New World diploid cottons (Gossypium, subgenus Houzingenia) based on genome sequencing.</title>
        <authorList>
            <person name="Grover C.E."/>
            <person name="Arick M.A. 2nd"/>
            <person name="Thrash A."/>
            <person name="Conover J.L."/>
            <person name="Sanders W.S."/>
            <person name="Peterson D.G."/>
            <person name="Frelichowski J.E."/>
            <person name="Scheffler J.A."/>
            <person name="Scheffler B.E."/>
            <person name="Wendel J.F."/>
        </authorList>
    </citation>
    <scope>NUCLEOTIDE SEQUENCE [LARGE SCALE GENOMIC DNA]</scope>
    <source>
        <strain evidence="2">27</strain>
        <tissue evidence="2">Leaf</tissue>
    </source>
</reference>
<keyword evidence="1" id="KW-0472">Membrane</keyword>
<dbReference type="PANTHER" id="PTHR31973">
    <property type="entry name" value="POLYPROTEIN, PUTATIVE-RELATED"/>
    <property type="match status" value="1"/>
</dbReference>
<evidence type="ECO:0000256" key="1">
    <source>
        <dbReference type="SAM" id="Phobius"/>
    </source>
</evidence>
<evidence type="ECO:0000313" key="2">
    <source>
        <dbReference type="EMBL" id="MBA0632544.1"/>
    </source>
</evidence>